<organism evidence="2 3">
    <name type="scientific">Accipiter nisus</name>
    <name type="common">Eurasian sparrowhawk</name>
    <dbReference type="NCBI Taxonomy" id="211598"/>
    <lineage>
        <taxon>Eukaryota</taxon>
        <taxon>Metazoa</taxon>
        <taxon>Chordata</taxon>
        <taxon>Craniata</taxon>
        <taxon>Vertebrata</taxon>
        <taxon>Euteleostomi</taxon>
        <taxon>Archelosauria</taxon>
        <taxon>Archosauria</taxon>
        <taxon>Dinosauria</taxon>
        <taxon>Saurischia</taxon>
        <taxon>Theropoda</taxon>
        <taxon>Coelurosauria</taxon>
        <taxon>Aves</taxon>
        <taxon>Neognathae</taxon>
        <taxon>Neoaves</taxon>
        <taxon>Telluraves</taxon>
        <taxon>Accipitrimorphae</taxon>
        <taxon>Accipitriformes</taxon>
        <taxon>Accipitridae</taxon>
        <taxon>Accipitrinae</taxon>
        <taxon>Accipiter</taxon>
    </lineage>
</organism>
<dbReference type="Proteomes" id="UP000694541">
    <property type="component" value="Unplaced"/>
</dbReference>
<reference evidence="2" key="2">
    <citation type="submission" date="2025-09" db="UniProtKB">
        <authorList>
            <consortium name="Ensembl"/>
        </authorList>
    </citation>
    <scope>IDENTIFICATION</scope>
</reference>
<evidence type="ECO:0000259" key="1">
    <source>
        <dbReference type="SMART" id="SM01361"/>
    </source>
</evidence>
<dbReference type="GO" id="GO:0005615">
    <property type="term" value="C:extracellular space"/>
    <property type="evidence" value="ECO:0007669"/>
    <property type="project" value="InterPro"/>
</dbReference>
<dbReference type="SUPFAM" id="SSF49410">
    <property type="entry name" value="Alpha-macroglobulin receptor domain"/>
    <property type="match status" value="1"/>
</dbReference>
<proteinExistence type="predicted"/>
<reference evidence="2" key="1">
    <citation type="submission" date="2025-08" db="UniProtKB">
        <authorList>
            <consortium name="Ensembl"/>
        </authorList>
    </citation>
    <scope>IDENTIFICATION</scope>
</reference>
<keyword evidence="3" id="KW-1185">Reference proteome</keyword>
<feature type="domain" description="Alpha-macroglobulin receptor-binding" evidence="1">
    <location>
        <begin position="381"/>
        <end position="452"/>
    </location>
</feature>
<dbReference type="InterPro" id="IPR011626">
    <property type="entry name" value="Alpha-macroglobulin_TED"/>
</dbReference>
<dbReference type="Pfam" id="PF07678">
    <property type="entry name" value="TED_complement"/>
    <property type="match status" value="2"/>
</dbReference>
<dbReference type="Gene3D" id="1.50.10.20">
    <property type="match status" value="2"/>
</dbReference>
<dbReference type="AlphaFoldDB" id="A0A8B9S1J1"/>
<dbReference type="Ensembl" id="ENSANIT00000025362.1">
    <property type="protein sequence ID" value="ENSANIP00000024541.1"/>
    <property type="gene ID" value="ENSANIG00000016587.1"/>
</dbReference>
<sequence>PAEVLEGSGRATFSVIGDIMGPNMVQFAPNIFILQYLNKTKQLDPEIEDKALKFLRTGYQRQLLYKHDDGSYSAFGKADNQGNTWLTAFVARSFGQASSHIYINKDHVHSALLWLQKHQLPSGCFQSVGKLFNNDLKVWLPDMAVGVGGIQCGAQGCFPRLFHSNVTLDKTSLYVKALMAYVFTLSKDMEMREQLLDMLEKETGRLLLKESSSSMIEMVAYILLAHVSTPDFALNEASVNKLVHWLSKQRNAFGGFASTQDTVVSLQALAQYAALIPQEIRDVKVTVKGKETSPLEFHVHRNNKLVLHQVPLLAVPGIYTVQAAGNGCVYVQTTLYYNIPPPKREEVFVLDVETVPRECDGVRKQLDIHVSVSYVGERETSNMALVEVEMLSGFIPVKRSVKCISAHFYSSLQLGKTSLKLNISVQQDVAVQNLKAATVYVYDYYKPGETSLT</sequence>
<dbReference type="PANTHER" id="PTHR11412">
    <property type="entry name" value="MACROGLOBULIN / COMPLEMENT"/>
    <property type="match status" value="1"/>
</dbReference>
<dbReference type="PANTHER" id="PTHR11412:SF185">
    <property type="entry name" value="ALPHA-2-MACROGLOBULIN-LIKE PROTEIN 1"/>
    <property type="match status" value="1"/>
</dbReference>
<dbReference type="InterPro" id="IPR008930">
    <property type="entry name" value="Terpenoid_cyclase/PrenylTrfase"/>
</dbReference>
<evidence type="ECO:0000313" key="3">
    <source>
        <dbReference type="Proteomes" id="UP000694541"/>
    </source>
</evidence>
<accession>A0A8B9S1J1</accession>
<name>A0A8B9S1J1_9AVES</name>
<dbReference type="InterPro" id="IPR036595">
    <property type="entry name" value="A-macroglobulin_rcpt-bd_sf"/>
</dbReference>
<dbReference type="InterPro" id="IPR050473">
    <property type="entry name" value="A2M/Complement_sys"/>
</dbReference>
<dbReference type="Gene3D" id="2.60.40.690">
    <property type="entry name" value="Alpha-macroglobulin, receptor-binding domain"/>
    <property type="match status" value="1"/>
</dbReference>
<dbReference type="SMART" id="SM01361">
    <property type="entry name" value="A2M_recep"/>
    <property type="match status" value="1"/>
</dbReference>
<evidence type="ECO:0000313" key="2">
    <source>
        <dbReference type="Ensembl" id="ENSANIP00000024541.1"/>
    </source>
</evidence>
<dbReference type="Pfam" id="PF07677">
    <property type="entry name" value="A2M_recep"/>
    <property type="match status" value="1"/>
</dbReference>
<dbReference type="InterPro" id="IPR009048">
    <property type="entry name" value="A-macroglobulin_rcpt-bd"/>
</dbReference>
<protein>
    <recommendedName>
        <fullName evidence="1">Alpha-macroglobulin receptor-binding domain-containing protein</fullName>
    </recommendedName>
</protein>
<dbReference type="SUPFAM" id="SSF48239">
    <property type="entry name" value="Terpenoid cyclases/Protein prenyltransferases"/>
    <property type="match status" value="1"/>
</dbReference>